<proteinExistence type="predicted"/>
<name>A0A944QW57_9GAMM</name>
<evidence type="ECO:0000256" key="3">
    <source>
        <dbReference type="ARBA" id="ARBA00022679"/>
    </source>
</evidence>
<dbReference type="SUPFAM" id="SSF103190">
    <property type="entry name" value="Sensory domain-like"/>
    <property type="match status" value="1"/>
</dbReference>
<dbReference type="SUPFAM" id="SSF158472">
    <property type="entry name" value="HAMP domain-like"/>
    <property type="match status" value="1"/>
</dbReference>
<dbReference type="InterPro" id="IPR017441">
    <property type="entry name" value="Protein_kinase_ATP_BS"/>
</dbReference>
<gene>
    <name evidence="12" type="ORF">KME65_17500</name>
</gene>
<feature type="transmembrane region" description="Helical" evidence="9">
    <location>
        <begin position="454"/>
        <end position="478"/>
    </location>
</feature>
<evidence type="ECO:0000259" key="11">
    <source>
        <dbReference type="PROSITE" id="PS50885"/>
    </source>
</evidence>
<dbReference type="Gene3D" id="1.10.510.10">
    <property type="entry name" value="Transferase(Phosphotransferase) domain 1"/>
    <property type="match status" value="1"/>
</dbReference>
<dbReference type="Proteomes" id="UP000770889">
    <property type="component" value="Unassembled WGS sequence"/>
</dbReference>
<feature type="domain" description="HAMP" evidence="11">
    <location>
        <begin position="479"/>
        <end position="531"/>
    </location>
</feature>
<organism evidence="12 13">
    <name type="scientific">Candidatus Thiodiazotropha taylori</name>
    <dbReference type="NCBI Taxonomy" id="2792791"/>
    <lineage>
        <taxon>Bacteria</taxon>
        <taxon>Pseudomonadati</taxon>
        <taxon>Pseudomonadota</taxon>
        <taxon>Gammaproteobacteria</taxon>
        <taxon>Chromatiales</taxon>
        <taxon>Sedimenticolaceae</taxon>
        <taxon>Candidatus Thiodiazotropha</taxon>
    </lineage>
</organism>
<dbReference type="PANTHER" id="PTHR43289">
    <property type="entry name" value="MITOGEN-ACTIVATED PROTEIN KINASE KINASE KINASE 20-RELATED"/>
    <property type="match status" value="1"/>
</dbReference>
<keyword evidence="9" id="KW-0812">Transmembrane</keyword>
<keyword evidence="4 7" id="KW-0547">Nucleotide-binding</keyword>
<dbReference type="Pfam" id="PF00672">
    <property type="entry name" value="HAMP"/>
    <property type="match status" value="1"/>
</dbReference>
<dbReference type="PROSITE" id="PS50885">
    <property type="entry name" value="HAMP"/>
    <property type="match status" value="1"/>
</dbReference>
<reference evidence="12 13" key="1">
    <citation type="submission" date="2021-05" db="EMBL/GenBank/DDBJ databases">
        <title>Genetic and Functional Diversity in Clade A Lucinid endosymbionts from the Bahamas.</title>
        <authorList>
            <person name="Giani N.M."/>
            <person name="Engel A.S."/>
            <person name="Campbell B.J."/>
        </authorList>
    </citation>
    <scope>NUCLEOTIDE SEQUENCE [LARGE SCALE GENOMIC DNA]</scope>
    <source>
        <strain evidence="12">LUC16012Gg_MoonRockCtena</strain>
    </source>
</reference>
<dbReference type="CDD" id="cd06225">
    <property type="entry name" value="HAMP"/>
    <property type="match status" value="1"/>
</dbReference>
<evidence type="ECO:0000259" key="10">
    <source>
        <dbReference type="PROSITE" id="PS50011"/>
    </source>
</evidence>
<dbReference type="InterPro" id="IPR000719">
    <property type="entry name" value="Prot_kinase_dom"/>
</dbReference>
<keyword evidence="9" id="KW-0472">Membrane</keyword>
<evidence type="ECO:0000256" key="5">
    <source>
        <dbReference type="ARBA" id="ARBA00022777"/>
    </source>
</evidence>
<evidence type="ECO:0000256" key="4">
    <source>
        <dbReference type="ARBA" id="ARBA00022741"/>
    </source>
</evidence>
<dbReference type="AlphaFoldDB" id="A0A944QW57"/>
<sequence length="594" mass="66748">MDNQQPMPDTIGRFNLIEEIGEGAMSIVYKAFDPEINRTLAIKLLRGEVAADPEYRYRFLQEAKAAGKLTHPNIVTIFDVGEVEQGPYIAMEFLEGRTLEAMMESKTPISIREAVVYGIQLAEALDYSHNRGIVHRDVKPGNIISPDDGHTIRITDFGIAHVDSPNKEHRTRMGAVLGTPQYMSPEQVEGFPVDGRSDLFSLGVILYQLITGEKPFISETLTSLLMKIVQEDPAPIKDKKGEIPQSLIKIVEKLLNKKPEQRFQTGKEVATELRSVVHEIDEKQQHLNESKILPLRIKWTAVMAAVVSIAMILGSYLVYRKQVDAMIELALDSGGSLAEFIAVESVEAVLIQDWVALETFVHEIKQRQQISYLKIVDHKRILRASTSIEEVGNKQEVTEGLKLLREDEGMVISEKELNDEMVFDFQAPLVFQKKQVGMVQLGLSQTPLIAAADLTFYTMLGLLVAVVLTVVIVAYLLATGITVPIRILRRAIAHVHHGNLGYRIHKERNDELGLLFSEYNRMADTLLKQREECQHQLQQTVTQIIDGDDDTTNMAHEQVIQQPAPPLPDERELGATDPEFDDATRIMPPKQNNK</sequence>
<dbReference type="GO" id="GO:0007165">
    <property type="term" value="P:signal transduction"/>
    <property type="evidence" value="ECO:0007669"/>
    <property type="project" value="InterPro"/>
</dbReference>
<feature type="region of interest" description="Disordered" evidence="8">
    <location>
        <begin position="559"/>
        <end position="594"/>
    </location>
</feature>
<dbReference type="Gene3D" id="3.30.200.20">
    <property type="entry name" value="Phosphorylase Kinase, domain 1"/>
    <property type="match status" value="1"/>
</dbReference>
<dbReference type="GO" id="GO:0005524">
    <property type="term" value="F:ATP binding"/>
    <property type="evidence" value="ECO:0007669"/>
    <property type="project" value="UniProtKB-UniRule"/>
</dbReference>
<dbReference type="PANTHER" id="PTHR43289:SF6">
    <property type="entry name" value="SERINE_THREONINE-PROTEIN KINASE NEKL-3"/>
    <property type="match status" value="1"/>
</dbReference>
<keyword evidence="2" id="KW-0723">Serine/threonine-protein kinase</keyword>
<evidence type="ECO:0000256" key="6">
    <source>
        <dbReference type="ARBA" id="ARBA00022840"/>
    </source>
</evidence>
<dbReference type="PROSITE" id="PS50011">
    <property type="entry name" value="PROTEIN_KINASE_DOM"/>
    <property type="match status" value="1"/>
</dbReference>
<evidence type="ECO:0000256" key="1">
    <source>
        <dbReference type="ARBA" id="ARBA00012513"/>
    </source>
</evidence>
<dbReference type="PROSITE" id="PS00107">
    <property type="entry name" value="PROTEIN_KINASE_ATP"/>
    <property type="match status" value="1"/>
</dbReference>
<evidence type="ECO:0000313" key="12">
    <source>
        <dbReference type="EMBL" id="MBT2990755.1"/>
    </source>
</evidence>
<keyword evidence="3" id="KW-0808">Transferase</keyword>
<dbReference type="EC" id="2.7.11.1" evidence="1"/>
<evidence type="ECO:0000256" key="7">
    <source>
        <dbReference type="PROSITE-ProRule" id="PRU10141"/>
    </source>
</evidence>
<evidence type="ECO:0000256" key="9">
    <source>
        <dbReference type="SAM" id="Phobius"/>
    </source>
</evidence>
<keyword evidence="5 12" id="KW-0418">Kinase</keyword>
<dbReference type="EMBL" id="JAHHGM010000021">
    <property type="protein sequence ID" value="MBT2990755.1"/>
    <property type="molecule type" value="Genomic_DNA"/>
</dbReference>
<dbReference type="GO" id="GO:0004674">
    <property type="term" value="F:protein serine/threonine kinase activity"/>
    <property type="evidence" value="ECO:0007669"/>
    <property type="project" value="UniProtKB-KW"/>
</dbReference>
<dbReference type="CDD" id="cd14014">
    <property type="entry name" value="STKc_PknB_like"/>
    <property type="match status" value="1"/>
</dbReference>
<comment type="caution">
    <text evidence="12">The sequence shown here is derived from an EMBL/GenBank/DDBJ whole genome shotgun (WGS) entry which is preliminary data.</text>
</comment>
<keyword evidence="6 7" id="KW-0067">ATP-binding</keyword>
<dbReference type="FunFam" id="1.10.510.10:FF:000021">
    <property type="entry name" value="Serine/threonine protein kinase"/>
    <property type="match status" value="1"/>
</dbReference>
<dbReference type="InterPro" id="IPR003660">
    <property type="entry name" value="HAMP_dom"/>
</dbReference>
<feature type="binding site" evidence="7">
    <location>
        <position position="43"/>
    </location>
    <ligand>
        <name>ATP</name>
        <dbReference type="ChEBI" id="CHEBI:30616"/>
    </ligand>
</feature>
<evidence type="ECO:0000256" key="8">
    <source>
        <dbReference type="SAM" id="MobiDB-lite"/>
    </source>
</evidence>
<dbReference type="InterPro" id="IPR029151">
    <property type="entry name" value="Sensor-like_sf"/>
</dbReference>
<dbReference type="Pfam" id="PF00069">
    <property type="entry name" value="Pkinase"/>
    <property type="match status" value="1"/>
</dbReference>
<feature type="transmembrane region" description="Helical" evidence="9">
    <location>
        <begin position="299"/>
        <end position="319"/>
    </location>
</feature>
<accession>A0A944QW57</accession>
<dbReference type="SMART" id="SM00220">
    <property type="entry name" value="S_TKc"/>
    <property type="match status" value="1"/>
</dbReference>
<dbReference type="SUPFAM" id="SSF56112">
    <property type="entry name" value="Protein kinase-like (PK-like)"/>
    <property type="match status" value="1"/>
</dbReference>
<dbReference type="GO" id="GO:0016020">
    <property type="term" value="C:membrane"/>
    <property type="evidence" value="ECO:0007669"/>
    <property type="project" value="InterPro"/>
</dbReference>
<dbReference type="SMART" id="SM00304">
    <property type="entry name" value="HAMP"/>
    <property type="match status" value="1"/>
</dbReference>
<feature type="domain" description="Protein kinase" evidence="10">
    <location>
        <begin position="14"/>
        <end position="277"/>
    </location>
</feature>
<dbReference type="Gene3D" id="6.10.340.10">
    <property type="match status" value="1"/>
</dbReference>
<evidence type="ECO:0000256" key="2">
    <source>
        <dbReference type="ARBA" id="ARBA00022527"/>
    </source>
</evidence>
<evidence type="ECO:0000313" key="13">
    <source>
        <dbReference type="Proteomes" id="UP000770889"/>
    </source>
</evidence>
<dbReference type="InterPro" id="IPR011009">
    <property type="entry name" value="Kinase-like_dom_sf"/>
</dbReference>
<keyword evidence="9" id="KW-1133">Transmembrane helix</keyword>
<protein>
    <recommendedName>
        <fullName evidence="1">non-specific serine/threonine protein kinase</fullName>
        <ecNumber evidence="1">2.7.11.1</ecNumber>
    </recommendedName>
</protein>